<proteinExistence type="predicted"/>
<comment type="caution">
    <text evidence="2">The sequence shown here is derived from an EMBL/GenBank/DDBJ whole genome shotgun (WGS) entry which is preliminary data.</text>
</comment>
<dbReference type="EMBL" id="LSRX01000325">
    <property type="protein sequence ID" value="OLQ00499.1"/>
    <property type="molecule type" value="Genomic_DNA"/>
</dbReference>
<reference evidence="2 3" key="1">
    <citation type="submission" date="2016-02" db="EMBL/GenBank/DDBJ databases">
        <title>Genome analysis of coral dinoflagellate symbionts highlights evolutionary adaptations to a symbiotic lifestyle.</title>
        <authorList>
            <person name="Aranda M."/>
            <person name="Li Y."/>
            <person name="Liew Y.J."/>
            <person name="Baumgarten S."/>
            <person name="Simakov O."/>
            <person name="Wilson M."/>
            <person name="Piel J."/>
            <person name="Ashoor H."/>
            <person name="Bougouffa S."/>
            <person name="Bajic V.B."/>
            <person name="Ryu T."/>
            <person name="Ravasi T."/>
            <person name="Bayer T."/>
            <person name="Micklem G."/>
            <person name="Kim H."/>
            <person name="Bhak J."/>
            <person name="Lajeunesse T.C."/>
            <person name="Voolstra C.R."/>
        </authorList>
    </citation>
    <scope>NUCLEOTIDE SEQUENCE [LARGE SCALE GENOMIC DNA]</scope>
    <source>
        <strain evidence="2 3">CCMP2467</strain>
    </source>
</reference>
<organism evidence="2 3">
    <name type="scientific">Symbiodinium microadriaticum</name>
    <name type="common">Dinoflagellate</name>
    <name type="synonym">Zooxanthella microadriatica</name>
    <dbReference type="NCBI Taxonomy" id="2951"/>
    <lineage>
        <taxon>Eukaryota</taxon>
        <taxon>Sar</taxon>
        <taxon>Alveolata</taxon>
        <taxon>Dinophyceae</taxon>
        <taxon>Suessiales</taxon>
        <taxon>Symbiodiniaceae</taxon>
        <taxon>Symbiodinium</taxon>
    </lineage>
</organism>
<keyword evidence="3" id="KW-1185">Reference proteome</keyword>
<accession>A0A1Q9DZD7</accession>
<gene>
    <name evidence="2" type="ORF">AK812_SmicGene16838</name>
</gene>
<evidence type="ECO:0000313" key="3">
    <source>
        <dbReference type="Proteomes" id="UP000186817"/>
    </source>
</evidence>
<evidence type="ECO:0000313" key="2">
    <source>
        <dbReference type="EMBL" id="OLQ00499.1"/>
    </source>
</evidence>
<sequence length="299" mass="33222">MISWTFCWPWSRVASEDKPAPGKPPPLAAQGRLELLKAKASFATIGSRLVNFRQFVGKGKFAREYDQLPVEFFLDEDVPGPMSEALACEKALPELSPSVRPTSFRRKALAKSAGNHQQQPIGIQNRESAMKRPLSPAKRPSKEAALTLKGPCRDLELRDITGETFVLSDAFTLDFAPLRSDLEDALRQSRDLELRDITGETFVLSERALEALGKVKHELQHGSGAVLLRFGADWIHQLGEEDCRRCFFGLCAHLGRAVAQSTDLGELCARVENARSLEVLAATHTKRRGYRNAKADVWV</sequence>
<dbReference type="Proteomes" id="UP000186817">
    <property type="component" value="Unassembled WGS sequence"/>
</dbReference>
<protein>
    <submittedName>
        <fullName evidence="2">Uncharacterized protein</fullName>
    </submittedName>
</protein>
<feature type="region of interest" description="Disordered" evidence="1">
    <location>
        <begin position="111"/>
        <end position="143"/>
    </location>
</feature>
<dbReference type="AlphaFoldDB" id="A0A1Q9DZD7"/>
<evidence type="ECO:0000256" key="1">
    <source>
        <dbReference type="SAM" id="MobiDB-lite"/>
    </source>
</evidence>
<name>A0A1Q9DZD7_SYMMI</name>
<feature type="compositionally biased region" description="Polar residues" evidence="1">
    <location>
        <begin position="114"/>
        <end position="127"/>
    </location>
</feature>